<name>A0A806X4H7_9ENTR</name>
<proteinExistence type="predicted"/>
<accession>A0A806X4H7</accession>
<keyword evidence="1" id="KW-0472">Membrane</keyword>
<keyword evidence="1" id="KW-0812">Transmembrane</keyword>
<evidence type="ECO:0008006" key="4">
    <source>
        <dbReference type="Google" id="ProtNLM"/>
    </source>
</evidence>
<organism evidence="2 3">
    <name type="scientific">[Enterobacter] lignolyticus</name>
    <dbReference type="NCBI Taxonomy" id="1334193"/>
    <lineage>
        <taxon>Bacteria</taxon>
        <taxon>Pseudomonadati</taxon>
        <taxon>Pseudomonadota</taxon>
        <taxon>Gammaproteobacteria</taxon>
        <taxon>Enterobacterales</taxon>
        <taxon>Enterobacteriaceae</taxon>
        <taxon>Pluralibacter</taxon>
    </lineage>
</organism>
<evidence type="ECO:0000256" key="1">
    <source>
        <dbReference type="SAM" id="Phobius"/>
    </source>
</evidence>
<dbReference type="AlphaFoldDB" id="A0A806X4H7"/>
<gene>
    <name evidence="2" type="ORF">AO703_04630</name>
</gene>
<dbReference type="OrthoDB" id="5518417at2"/>
<dbReference type="RefSeq" id="WP_062740436.1">
    <property type="nucleotide sequence ID" value="NZ_CP012871.1"/>
</dbReference>
<evidence type="ECO:0000313" key="2">
    <source>
        <dbReference type="EMBL" id="ALR75612.1"/>
    </source>
</evidence>
<keyword evidence="1" id="KW-1133">Transmembrane helix</keyword>
<dbReference type="KEGG" id="kle:AO703_04630"/>
<dbReference type="EMBL" id="CP012871">
    <property type="protein sequence ID" value="ALR75612.1"/>
    <property type="molecule type" value="Genomic_DNA"/>
</dbReference>
<feature type="transmembrane region" description="Helical" evidence="1">
    <location>
        <begin position="191"/>
        <end position="209"/>
    </location>
</feature>
<sequence>MKGICKLCLKEKELQESHSIPRSYFKRLKKNSSQLMIVKKGSKPKLGNIDPKEPLLCFDCEQFISHEYESYGTRLLRNHHNIRKNSDHIIINSFNYKRFYLFLLSILWRGSVSKSVHYSSVNGVPELDDLMRHCIQRKEVRINKISHLKIDAFIRICVFRLIDSTNNIPDHVIKTVLSNFAFTNVDQVKGVAWYFIVEGFVVFYIFSAGNDLHDIRKMRLKSQLTSGSHQKIYKIDISKDSLFIEIFNDLITSVKESGFSKNKDVI</sequence>
<evidence type="ECO:0000313" key="3">
    <source>
        <dbReference type="Proteomes" id="UP000069162"/>
    </source>
</evidence>
<reference evidence="3" key="1">
    <citation type="submission" date="2015-10" db="EMBL/GenBank/DDBJ databases">
        <title>Complete Genome Sequencing of Klebsiella sp. strain G5.</title>
        <authorList>
            <person name="Chan K.-G."/>
            <person name="Chen J.-W."/>
        </authorList>
    </citation>
    <scope>NUCLEOTIDE SEQUENCE [LARGE SCALE GENOMIC DNA]</scope>
    <source>
        <strain evidence="3">G5</strain>
    </source>
</reference>
<protein>
    <recommendedName>
        <fullName evidence="4">DUF4238 domain-containing protein</fullName>
    </recommendedName>
</protein>
<dbReference type="Proteomes" id="UP000069162">
    <property type="component" value="Chromosome"/>
</dbReference>